<evidence type="ECO:0000313" key="1">
    <source>
        <dbReference type="EMBL" id="KYN11135.1"/>
    </source>
</evidence>
<organism evidence="1 2">
    <name type="scientific">Trachymyrmex cornetzi</name>
    <dbReference type="NCBI Taxonomy" id="471704"/>
    <lineage>
        <taxon>Eukaryota</taxon>
        <taxon>Metazoa</taxon>
        <taxon>Ecdysozoa</taxon>
        <taxon>Arthropoda</taxon>
        <taxon>Hexapoda</taxon>
        <taxon>Insecta</taxon>
        <taxon>Pterygota</taxon>
        <taxon>Neoptera</taxon>
        <taxon>Endopterygota</taxon>
        <taxon>Hymenoptera</taxon>
        <taxon>Apocrita</taxon>
        <taxon>Aculeata</taxon>
        <taxon>Formicoidea</taxon>
        <taxon>Formicidae</taxon>
        <taxon>Myrmicinae</taxon>
        <taxon>Trachymyrmex</taxon>
    </lineage>
</organism>
<proteinExistence type="predicted"/>
<dbReference type="Proteomes" id="UP000078492">
    <property type="component" value="Unassembled WGS sequence"/>
</dbReference>
<dbReference type="EMBL" id="KQ980953">
    <property type="protein sequence ID" value="KYN11135.1"/>
    <property type="molecule type" value="Genomic_DNA"/>
</dbReference>
<accession>A0A195DE13</accession>
<sequence length="140" mass="15852">EERVCEQRKLRGFDAPFLSVNGTVIVKAARAVASLVAGEVDVIVSIAGVNEAETQYIAKHLGELRSSLRNFKLLIDLFFCFVVSSRVHEWQQMARTQEKFILRNLVESNPCVDSVSETEAVYYLPSYIKVQFVDKLLQNL</sequence>
<name>A0A195DE13_9HYME</name>
<protein>
    <submittedName>
        <fullName evidence="1">Uncharacterized protein</fullName>
    </submittedName>
</protein>
<reference evidence="1 2" key="1">
    <citation type="submission" date="2015-09" db="EMBL/GenBank/DDBJ databases">
        <title>Trachymyrmex cornetzi WGS genome.</title>
        <authorList>
            <person name="Nygaard S."/>
            <person name="Hu H."/>
            <person name="Boomsma J."/>
            <person name="Zhang G."/>
        </authorList>
    </citation>
    <scope>NUCLEOTIDE SEQUENCE [LARGE SCALE GENOMIC DNA]</scope>
    <source>
        <strain evidence="1">Tcor2-1</strain>
        <tissue evidence="1">Whole body</tissue>
    </source>
</reference>
<feature type="non-terminal residue" evidence="1">
    <location>
        <position position="1"/>
    </location>
</feature>
<dbReference type="AlphaFoldDB" id="A0A195DE13"/>
<evidence type="ECO:0000313" key="2">
    <source>
        <dbReference type="Proteomes" id="UP000078492"/>
    </source>
</evidence>
<gene>
    <name evidence="1" type="ORF">ALC57_16683</name>
</gene>
<keyword evidence="2" id="KW-1185">Reference proteome</keyword>